<dbReference type="GO" id="GO:0016851">
    <property type="term" value="F:magnesium chelatase activity"/>
    <property type="evidence" value="ECO:0007669"/>
    <property type="project" value="UniProtKB-UniRule"/>
</dbReference>
<evidence type="ECO:0000256" key="11">
    <source>
        <dbReference type="RuleBase" id="RU362087"/>
    </source>
</evidence>
<evidence type="ECO:0000256" key="8">
    <source>
        <dbReference type="ARBA" id="ARBA00038576"/>
    </source>
</evidence>
<gene>
    <name evidence="14" type="ORF">GSMUA_170700.1</name>
</gene>
<organism evidence="14">
    <name type="scientific">Musa acuminata subsp. malaccensis</name>
    <name type="common">Wild banana</name>
    <name type="synonym">Musa malaccensis</name>
    <dbReference type="NCBI Taxonomy" id="214687"/>
    <lineage>
        <taxon>Eukaryota</taxon>
        <taxon>Viridiplantae</taxon>
        <taxon>Streptophyta</taxon>
        <taxon>Embryophyta</taxon>
        <taxon>Tracheophyta</taxon>
        <taxon>Spermatophyta</taxon>
        <taxon>Magnoliopsida</taxon>
        <taxon>Liliopsida</taxon>
        <taxon>Zingiberales</taxon>
        <taxon>Musaceae</taxon>
        <taxon>Musa</taxon>
    </lineage>
</organism>
<comment type="subcellular location">
    <subcellularLocation>
        <location evidence="11">Plastid</location>
        <location evidence="11">Chloroplast</location>
    </subcellularLocation>
</comment>
<feature type="domain" description="AAA+ ATPase" evidence="13">
    <location>
        <begin position="218"/>
        <end position="400"/>
    </location>
</feature>
<comment type="function">
    <text evidence="10">Involved in chlorophyll biosynthesis. Catalyzes the insertion of magnesium ion into protoporphyrin IX to yield Mg-protoporphyrin IX. The reaction takes place in two steps, with an ATP-dependent activation followed by an ATP-dependent chelation step.</text>
</comment>
<dbReference type="GO" id="GO:0015979">
    <property type="term" value="P:photosynthesis"/>
    <property type="evidence" value="ECO:0007669"/>
    <property type="project" value="UniProtKB-UniRule"/>
</dbReference>
<sequence>MLNRSFDLRLASHKLEPEISYSANKSSPPSSTQLDLLTNDSPTSSCMGTTTRPTAQILPRAQSVALELPHDEPIQLPLARQPPPSLSIFLSHTTLLPRNSRTARRTSPVLPWRVCSRPPPPPSPLPEFEPSPLLSPQLHFPVTGICHQRNLNGRARTAHKHRACRSLVSGAAATELTTAEEGKKLTIGESQRPVFPFSSIVGQDEMKLCLLLNVIDPKIGGVMIMGDRGTGKSTTVRSLVDLLPEIKVVVGDPFNSDPEDPESMSMDVRERAARGEPLPVAATKITMVDLPLGATEDRVCGTIDIEKALTEGVKAFEPGLLAKANRGILYVDEVNLLDDHLVDVLLDSAASGWNTVEREGISISHPARFILIGSGNPEEGELRPQLLDRFGMHAQVGTVRDAELRVKIVEERARFDRDPKGFRESYRAEQEKLQRQITSARSSLASVQIDHDLRVKISKVCAELNVDGLRGDIVTNRAAKALAALKGRDKVTAEDIATVIPNCLRHRLRKDPLESIDSGLLVIEKFYEVFS</sequence>
<dbReference type="InterPro" id="IPR003593">
    <property type="entry name" value="AAA+_ATPase"/>
</dbReference>
<evidence type="ECO:0000256" key="9">
    <source>
        <dbReference type="ARBA" id="ARBA00048693"/>
    </source>
</evidence>
<feature type="compositionally biased region" description="Polar residues" evidence="12">
    <location>
        <begin position="32"/>
        <end position="51"/>
    </location>
</feature>
<dbReference type="GO" id="GO:0015995">
    <property type="term" value="P:chlorophyll biosynthetic process"/>
    <property type="evidence" value="ECO:0007669"/>
    <property type="project" value="UniProtKB-UniPathway"/>
</dbReference>
<comment type="similarity">
    <text evidence="2 11">Belongs to the Mg-chelatase subunits D/I family.</text>
</comment>
<dbReference type="InterPro" id="IPR000523">
    <property type="entry name" value="Mg_chelatse_chII-like_cat_dom"/>
</dbReference>
<dbReference type="SUPFAM" id="SSF52540">
    <property type="entry name" value="P-loop containing nucleoside triphosphate hydrolases"/>
    <property type="match status" value="1"/>
</dbReference>
<dbReference type="GO" id="GO:0016887">
    <property type="term" value="F:ATP hydrolysis activity"/>
    <property type="evidence" value="ECO:0007669"/>
    <property type="project" value="UniProtKB-ARBA"/>
</dbReference>
<keyword evidence="7 11" id="KW-0149">Chlorophyll biosynthesis</keyword>
<evidence type="ECO:0000256" key="6">
    <source>
        <dbReference type="ARBA" id="ARBA00022840"/>
    </source>
</evidence>
<dbReference type="GO" id="GO:0005524">
    <property type="term" value="F:ATP binding"/>
    <property type="evidence" value="ECO:0007669"/>
    <property type="project" value="UniProtKB-UniRule"/>
</dbReference>
<evidence type="ECO:0000259" key="13">
    <source>
        <dbReference type="SMART" id="SM00382"/>
    </source>
</evidence>
<proteinExistence type="inferred from homology"/>
<keyword evidence="6 11" id="KW-0067">ATP-binding</keyword>
<evidence type="ECO:0000256" key="4">
    <source>
        <dbReference type="ARBA" id="ARBA00022598"/>
    </source>
</evidence>
<evidence type="ECO:0000256" key="5">
    <source>
        <dbReference type="ARBA" id="ARBA00022741"/>
    </source>
</evidence>
<comment type="pathway">
    <text evidence="1 11">Porphyrin-containing compound metabolism; chlorophyll biosynthesis.</text>
</comment>
<dbReference type="InterPro" id="IPR041628">
    <property type="entry name" value="ChlI/MoxR_AAA_lid"/>
</dbReference>
<evidence type="ECO:0000256" key="10">
    <source>
        <dbReference type="ARBA" id="ARBA00053859"/>
    </source>
</evidence>
<keyword evidence="11" id="KW-0934">Plastid</keyword>
<keyword evidence="5 11" id="KW-0547">Nucleotide-binding</keyword>
<feature type="region of interest" description="Disordered" evidence="12">
    <location>
        <begin position="20"/>
        <end position="51"/>
    </location>
</feature>
<dbReference type="NCBIfam" id="TIGR02030">
    <property type="entry name" value="BchI-ChlI"/>
    <property type="match status" value="1"/>
</dbReference>
<dbReference type="Pfam" id="PF01078">
    <property type="entry name" value="Mg_chelatase"/>
    <property type="match status" value="1"/>
</dbReference>
<keyword evidence="11" id="KW-0150">Chloroplast</keyword>
<evidence type="ECO:0000256" key="3">
    <source>
        <dbReference type="ARBA" id="ARBA00022531"/>
    </source>
</evidence>
<name>A0A8D7AH34_MUSAM</name>
<dbReference type="UniPathway" id="UPA00668"/>
<evidence type="ECO:0000256" key="12">
    <source>
        <dbReference type="SAM" id="MobiDB-lite"/>
    </source>
</evidence>
<dbReference type="FunFam" id="3.40.50.300:FF:000601">
    <property type="entry name" value="Mg-protoporphyrin IX chelatase"/>
    <property type="match status" value="1"/>
</dbReference>
<dbReference type="InterPro" id="IPR011775">
    <property type="entry name" value="Mg_chelatase_ATPase-isu"/>
</dbReference>
<reference evidence="14" key="1">
    <citation type="submission" date="2021-03" db="EMBL/GenBank/DDBJ databases">
        <authorList>
            <consortium name="Genoscope - CEA"/>
            <person name="William W."/>
        </authorList>
    </citation>
    <scope>NUCLEOTIDE SEQUENCE</scope>
    <source>
        <strain evidence="14">Doubled-haploid Pahang</strain>
    </source>
</reference>
<dbReference type="EC" id="6.6.1.1" evidence="11"/>
<keyword evidence="3 11" id="KW-0602">Photosynthesis</keyword>
<comment type="subunit">
    <text evidence="11">The magnesium chelatase complex is a heterotrimer consisting of subunits CHLI, CHLD, AND CHLH.</text>
</comment>
<evidence type="ECO:0000256" key="7">
    <source>
        <dbReference type="ARBA" id="ARBA00023171"/>
    </source>
</evidence>
<dbReference type="EMBL" id="HG996471">
    <property type="protein sequence ID" value="CAG1847275.1"/>
    <property type="molecule type" value="Genomic_DNA"/>
</dbReference>
<dbReference type="Gene3D" id="3.40.50.300">
    <property type="entry name" value="P-loop containing nucleotide triphosphate hydrolases"/>
    <property type="match status" value="1"/>
</dbReference>
<evidence type="ECO:0000256" key="2">
    <source>
        <dbReference type="ARBA" id="ARBA00005799"/>
    </source>
</evidence>
<evidence type="ECO:0000256" key="1">
    <source>
        <dbReference type="ARBA" id="ARBA00005173"/>
    </source>
</evidence>
<dbReference type="PANTHER" id="PTHR32039">
    <property type="entry name" value="MAGNESIUM-CHELATASE SUBUNIT CHLI"/>
    <property type="match status" value="1"/>
</dbReference>
<dbReference type="Pfam" id="PF17863">
    <property type="entry name" value="AAA_lid_2"/>
    <property type="match status" value="1"/>
</dbReference>
<comment type="activity regulation">
    <text evidence="11">Redox regulation; active in reducing conditions, inactive in oxidizing conditions.</text>
</comment>
<evidence type="ECO:0000313" key="14">
    <source>
        <dbReference type="EMBL" id="CAG1847275.1"/>
    </source>
</evidence>
<keyword evidence="4 11" id="KW-0436">Ligase</keyword>
<dbReference type="PANTHER" id="PTHR32039:SF9">
    <property type="entry name" value="MAGNESIUM-CHELATASE SUBUNIT CHLI-2, CHLOROPLASTIC"/>
    <property type="match status" value="1"/>
</dbReference>
<dbReference type="FunFam" id="1.10.8.80:FF:000001">
    <property type="entry name" value="Mg-protoporphyrin IX chelatase"/>
    <property type="match status" value="1"/>
</dbReference>
<dbReference type="InterPro" id="IPR045006">
    <property type="entry name" value="CHLI-like"/>
</dbReference>
<comment type="catalytic activity">
    <reaction evidence="9 11">
        <text>protoporphyrin IX + Mg(2+) + ATP + H2O = Mg-protoporphyrin IX + ADP + phosphate + 3 H(+)</text>
        <dbReference type="Rhea" id="RHEA:13961"/>
        <dbReference type="ChEBI" id="CHEBI:15377"/>
        <dbReference type="ChEBI" id="CHEBI:15378"/>
        <dbReference type="ChEBI" id="CHEBI:18420"/>
        <dbReference type="ChEBI" id="CHEBI:30616"/>
        <dbReference type="ChEBI" id="CHEBI:43474"/>
        <dbReference type="ChEBI" id="CHEBI:57306"/>
        <dbReference type="ChEBI" id="CHEBI:60492"/>
        <dbReference type="ChEBI" id="CHEBI:456216"/>
        <dbReference type="EC" id="6.6.1.1"/>
    </reaction>
</comment>
<accession>A0A8D7AH34</accession>
<comment type="subunit">
    <text evidence="8">The magnesium chelatase complex is a heterotrimer consisting of subunits CHLI, CHLD and CHLH.</text>
</comment>
<dbReference type="SMART" id="SM00382">
    <property type="entry name" value="AAA"/>
    <property type="match status" value="1"/>
</dbReference>
<protein>
    <recommendedName>
        <fullName evidence="11">Mg-protoporphyrin IX chelatase</fullName>
        <ecNumber evidence="11">6.6.1.1</ecNumber>
    </recommendedName>
</protein>
<dbReference type="GO" id="GO:0009570">
    <property type="term" value="C:chloroplast stroma"/>
    <property type="evidence" value="ECO:0007669"/>
    <property type="project" value="UniProtKB-ARBA"/>
</dbReference>
<dbReference type="Gene3D" id="1.10.8.80">
    <property type="entry name" value="Magnesium chelatase subunit I, C-Terminal domain"/>
    <property type="match status" value="1"/>
</dbReference>
<dbReference type="GO" id="GO:0010007">
    <property type="term" value="C:magnesium chelatase complex"/>
    <property type="evidence" value="ECO:0007669"/>
    <property type="project" value="UniProtKB-ARBA"/>
</dbReference>
<dbReference type="AlphaFoldDB" id="A0A8D7AH34"/>
<dbReference type="InterPro" id="IPR027417">
    <property type="entry name" value="P-loop_NTPase"/>
</dbReference>